<evidence type="ECO:0008006" key="5">
    <source>
        <dbReference type="Google" id="ProtNLM"/>
    </source>
</evidence>
<evidence type="ECO:0000256" key="2">
    <source>
        <dbReference type="SAM" id="Phobius"/>
    </source>
</evidence>
<protein>
    <recommendedName>
        <fullName evidence="5">DUF2812 domain-containing protein</fullName>
    </recommendedName>
</protein>
<feature type="transmembrane region" description="Helical" evidence="2">
    <location>
        <begin position="139"/>
        <end position="166"/>
    </location>
</feature>
<feature type="transmembrane region" description="Helical" evidence="2">
    <location>
        <begin position="111"/>
        <end position="132"/>
    </location>
</feature>
<comment type="caution">
    <text evidence="3">The sequence shown here is derived from an EMBL/GenBank/DDBJ whole genome shotgun (WGS) entry which is preliminary data.</text>
</comment>
<name>A0ABV3VJ23_9MYCO</name>
<reference evidence="3 4" key="1">
    <citation type="submission" date="2024-04" db="EMBL/GenBank/DDBJ databases">
        <title>Genomic Markers of Mycobacteria.</title>
        <authorList>
            <person name="Soliman M.S."/>
            <person name="Elkholy A."/>
            <person name="Soliman N.S."/>
            <person name="Abbas A."/>
            <person name="Khayrat S."/>
            <person name="Shawky S."/>
        </authorList>
    </citation>
    <scope>NUCLEOTIDE SEQUENCE [LARGE SCALE GENOMIC DNA]</scope>
    <source>
        <strain evidence="3 4">Egy-CU-AM5</strain>
    </source>
</reference>
<proteinExistence type="predicted"/>
<feature type="compositionally biased region" description="Pro residues" evidence="1">
    <location>
        <begin position="202"/>
        <end position="219"/>
    </location>
</feature>
<evidence type="ECO:0000313" key="4">
    <source>
        <dbReference type="Proteomes" id="UP001558474"/>
    </source>
</evidence>
<dbReference type="RefSeq" id="WP_368573451.1">
    <property type="nucleotide sequence ID" value="NZ_JBDLOU010000040.1"/>
</dbReference>
<keyword evidence="2" id="KW-1133">Transmembrane helix</keyword>
<dbReference type="EMBL" id="JBDLOU010000040">
    <property type="protein sequence ID" value="MEX3740218.1"/>
    <property type="molecule type" value="Genomic_DNA"/>
</dbReference>
<evidence type="ECO:0000256" key="1">
    <source>
        <dbReference type="SAM" id="MobiDB-lite"/>
    </source>
</evidence>
<feature type="transmembrane region" description="Helical" evidence="2">
    <location>
        <begin position="69"/>
        <end position="91"/>
    </location>
</feature>
<evidence type="ECO:0000313" key="3">
    <source>
        <dbReference type="EMBL" id="MEX3740218.1"/>
    </source>
</evidence>
<accession>A0ABV3VJ23</accession>
<dbReference type="Proteomes" id="UP001558474">
    <property type="component" value="Unassembled WGS sequence"/>
</dbReference>
<keyword evidence="2" id="KW-0812">Transmembrane</keyword>
<gene>
    <name evidence="3" type="ORF">ABFW12_18520</name>
</gene>
<keyword evidence="4" id="KW-1185">Reference proteome</keyword>
<feature type="region of interest" description="Disordered" evidence="1">
    <location>
        <begin position="181"/>
        <end position="219"/>
    </location>
</feature>
<sequence length="219" mass="24368">MESTTLVFAEKRASWILRNAREYGFQRRRGELLKLEFDDRSRDMAGVDFNMHYQGITERLYLRSNQSRAAIKELIVVGGCAVLFPVAWPLGRLLYQWMARRVTPSPTTADSIPITPLAWIGAALMLVGSVVIDPGSAGSFLWVFLLPWIVVQGAGTFLMASVYGVLEGWLAIPGSTDWWPTPPPAAPIKKARPDEASSPTTLTPPKPRPRQGPPRLPWE</sequence>
<organism evidence="3 4">
    <name type="scientific">Mycolicibacterium porcinum</name>
    <dbReference type="NCBI Taxonomy" id="39693"/>
    <lineage>
        <taxon>Bacteria</taxon>
        <taxon>Bacillati</taxon>
        <taxon>Actinomycetota</taxon>
        <taxon>Actinomycetes</taxon>
        <taxon>Mycobacteriales</taxon>
        <taxon>Mycobacteriaceae</taxon>
        <taxon>Mycolicibacterium</taxon>
    </lineage>
</organism>
<keyword evidence="2" id="KW-0472">Membrane</keyword>